<protein>
    <submittedName>
        <fullName evidence="2">Adenylate/guanylate cyclase domain-containing protein</fullName>
    </submittedName>
</protein>
<dbReference type="RefSeq" id="WP_249706700.1">
    <property type="nucleotide sequence ID" value="NZ_JAMFMB010000002.1"/>
</dbReference>
<reference evidence="2" key="1">
    <citation type="submission" date="2022-05" db="EMBL/GenBank/DDBJ databases">
        <authorList>
            <person name="Park J.-S."/>
        </authorList>
    </citation>
    <scope>NUCLEOTIDE SEQUENCE</scope>
    <source>
        <strain evidence="2">2012CJ41-6</strain>
    </source>
</reference>
<comment type="caution">
    <text evidence="2">The sequence shown here is derived from an EMBL/GenBank/DDBJ whole genome shotgun (WGS) entry which is preliminary data.</text>
</comment>
<proteinExistence type="predicted"/>
<dbReference type="PANTHER" id="PTHR43081:SF11">
    <property type="entry name" value="BLR2264 PROTEIN"/>
    <property type="match status" value="1"/>
</dbReference>
<dbReference type="InterPro" id="IPR050697">
    <property type="entry name" value="Adenylyl/Guanylyl_Cyclase_3/4"/>
</dbReference>
<sequence>MSWNEAPVIRWLLEDGRRLPTLAAVVGALGPRLLAQGAPLWRVRYSMRTVHPLVTAVSAVWERDGAATTPLQAAHGLEQRSGYIGSPMAQLNNSDHPLRRRLDTLTASDHAVFHELRQRGATDYFGLRLPFSSGSNGIAIFVTDAAEGFSDDDLSRLNSVATALTPIAEVFRLQNLSTAIAEAYLGPRTGQRVLSGQITRGDIETIDAAILVSDIRDWTGWSARLAPPELLAMANRYFELLDRAVSDHGGEILKFLGDGVLAVFPDAGNAEQACQSALDAALAAIDAAARLDPPLPLSFGTGLHFGQVLYGNIGAEERLDFTVLGQAVNIAARIESLCAGLGQPVLMSREIAERVRTPTARTERVMLKGVTSPQEIYTPSE</sequence>
<organism evidence="2 3">
    <name type="scientific">Ruegeria spongiae</name>
    <dbReference type="NCBI Taxonomy" id="2942209"/>
    <lineage>
        <taxon>Bacteria</taxon>
        <taxon>Pseudomonadati</taxon>
        <taxon>Pseudomonadota</taxon>
        <taxon>Alphaproteobacteria</taxon>
        <taxon>Rhodobacterales</taxon>
        <taxon>Roseobacteraceae</taxon>
        <taxon>Ruegeria</taxon>
    </lineage>
</organism>
<accession>A0ABT0PZB2</accession>
<name>A0ABT0PZB2_9RHOB</name>
<dbReference type="PROSITE" id="PS50125">
    <property type="entry name" value="GUANYLATE_CYCLASE_2"/>
    <property type="match status" value="1"/>
</dbReference>
<dbReference type="SMART" id="SM00044">
    <property type="entry name" value="CYCc"/>
    <property type="match status" value="1"/>
</dbReference>
<keyword evidence="3" id="KW-1185">Reference proteome</keyword>
<dbReference type="Proteomes" id="UP001203880">
    <property type="component" value="Unassembled WGS sequence"/>
</dbReference>
<evidence type="ECO:0000259" key="1">
    <source>
        <dbReference type="PROSITE" id="PS50125"/>
    </source>
</evidence>
<dbReference type="InterPro" id="IPR029787">
    <property type="entry name" value="Nucleotide_cyclase"/>
</dbReference>
<dbReference type="EMBL" id="JAMFMB010000002">
    <property type="protein sequence ID" value="MCL6282512.1"/>
    <property type="molecule type" value="Genomic_DNA"/>
</dbReference>
<evidence type="ECO:0000313" key="3">
    <source>
        <dbReference type="Proteomes" id="UP001203880"/>
    </source>
</evidence>
<evidence type="ECO:0000313" key="2">
    <source>
        <dbReference type="EMBL" id="MCL6282512.1"/>
    </source>
</evidence>
<feature type="domain" description="Guanylate cyclase" evidence="1">
    <location>
        <begin position="209"/>
        <end position="335"/>
    </location>
</feature>
<dbReference type="CDD" id="cd07302">
    <property type="entry name" value="CHD"/>
    <property type="match status" value="1"/>
</dbReference>
<dbReference type="InterPro" id="IPR001054">
    <property type="entry name" value="A/G_cyclase"/>
</dbReference>
<dbReference type="PANTHER" id="PTHR43081">
    <property type="entry name" value="ADENYLATE CYCLASE, TERMINAL-DIFFERENTIATION SPECIFIC-RELATED"/>
    <property type="match status" value="1"/>
</dbReference>
<dbReference type="Pfam" id="PF00211">
    <property type="entry name" value="Guanylate_cyc"/>
    <property type="match status" value="1"/>
</dbReference>
<dbReference type="Gene3D" id="3.30.70.1230">
    <property type="entry name" value="Nucleotide cyclase"/>
    <property type="match status" value="1"/>
</dbReference>
<gene>
    <name evidence="2" type="ORF">M3P21_03125</name>
</gene>
<dbReference type="SUPFAM" id="SSF55073">
    <property type="entry name" value="Nucleotide cyclase"/>
    <property type="match status" value="1"/>
</dbReference>